<protein>
    <submittedName>
        <fullName evidence="2">Amidase</fullName>
        <ecNumber evidence="2">3.5.1.4</ecNumber>
    </submittedName>
</protein>
<dbReference type="KEGG" id="ctes:O987_24785"/>
<evidence type="ECO:0000313" key="2">
    <source>
        <dbReference type="EMBL" id="AIJ49031.1"/>
    </source>
</evidence>
<evidence type="ECO:0000313" key="3">
    <source>
        <dbReference type="Proteomes" id="UP000028782"/>
    </source>
</evidence>
<dbReference type="RefSeq" id="WP_043375191.1">
    <property type="nucleotide sequence ID" value="NZ_CP006704.1"/>
</dbReference>
<dbReference type="Pfam" id="PF01425">
    <property type="entry name" value="Amidase"/>
    <property type="match status" value="1"/>
</dbReference>
<sequence length="454" mass="47402">MTSVSPRLDQVSERLAQGQTSAVQLAEQALERATQGEGPRVFTRVLPEQALAEARASDALRSAGLARSPLEGLPISVKDLFDIAGHPTLGGSRLLADAAPATQTAEVVQRLRRAGAVIVGTTNMTEFAYSGLGLNPHYGTPRNPWQRENDGGRIPGGSSSGAAISVTDGMALAAIGSDTGGSVRIPSALCGLTGFKPTARRVPMQGVLPLSANLDSIGPLAPSVRCCAALDAVLSGESQGELRAASLQGLRLLTPTNVVLDGMDSAVAAAWQRALSLLYAAGVQITEAVVPPFSELAQINAKGGFTAAEAWAWHRSHIDGAGRLADYDPRVGTRILRGKDISAADYIELLARRQQWIARVQAQMADHDLMLMPTVPVIAPKIAELEASDEAYFAANGLMLRNPTLINFLDGCAVSLPCHRPGEAPVGLSLAGTAAQDQRLLSVALAVEALLAQA</sequence>
<name>A0A076PWF4_COMTE</name>
<keyword evidence="2" id="KW-0378">Hydrolase</keyword>
<evidence type="ECO:0000259" key="1">
    <source>
        <dbReference type="Pfam" id="PF01425"/>
    </source>
</evidence>
<dbReference type="PANTHER" id="PTHR11895">
    <property type="entry name" value="TRANSAMIDASE"/>
    <property type="match status" value="1"/>
</dbReference>
<dbReference type="InterPro" id="IPR023631">
    <property type="entry name" value="Amidase_dom"/>
</dbReference>
<proteinExistence type="predicted"/>
<reference evidence="2 3" key="1">
    <citation type="journal article" date="2014" name="Genome Announc.">
        <title>Complete Genome Sequence of Polychlorinated Biphenyl Degrader Comamonas testosteroni TK102 (NBRC 109938).</title>
        <authorList>
            <person name="Fukuda K."/>
            <person name="Hosoyama A."/>
            <person name="Tsuchikane K."/>
            <person name="Ohji S."/>
            <person name="Yamazoe A."/>
            <person name="Fujita N."/>
            <person name="Shintani M."/>
            <person name="Kimbara K."/>
        </authorList>
    </citation>
    <scope>NUCLEOTIDE SEQUENCE [LARGE SCALE GENOMIC DNA]</scope>
    <source>
        <strain evidence="2">TK102</strain>
    </source>
</reference>
<dbReference type="EMBL" id="CP006704">
    <property type="protein sequence ID" value="AIJ49031.1"/>
    <property type="molecule type" value="Genomic_DNA"/>
</dbReference>
<dbReference type="PANTHER" id="PTHR11895:SF176">
    <property type="entry name" value="AMIDASE AMID-RELATED"/>
    <property type="match status" value="1"/>
</dbReference>
<gene>
    <name evidence="2" type="ORF">O987_24785</name>
</gene>
<accession>A0A076PWF4</accession>
<feature type="domain" description="Amidase" evidence="1">
    <location>
        <begin position="41"/>
        <end position="441"/>
    </location>
</feature>
<dbReference type="EC" id="3.5.1.4" evidence="2"/>
<dbReference type="Gene3D" id="3.90.1300.10">
    <property type="entry name" value="Amidase signature (AS) domain"/>
    <property type="match status" value="1"/>
</dbReference>
<dbReference type="SUPFAM" id="SSF75304">
    <property type="entry name" value="Amidase signature (AS) enzymes"/>
    <property type="match status" value="1"/>
</dbReference>
<dbReference type="NCBIfam" id="NF005460">
    <property type="entry name" value="PRK07056.1"/>
    <property type="match status" value="1"/>
</dbReference>
<dbReference type="InterPro" id="IPR000120">
    <property type="entry name" value="Amidase"/>
</dbReference>
<dbReference type="GO" id="GO:0004040">
    <property type="term" value="F:amidase activity"/>
    <property type="evidence" value="ECO:0007669"/>
    <property type="project" value="UniProtKB-EC"/>
</dbReference>
<dbReference type="AlphaFoldDB" id="A0A076PWF4"/>
<dbReference type="Proteomes" id="UP000028782">
    <property type="component" value="Chromosome"/>
</dbReference>
<dbReference type="InterPro" id="IPR036928">
    <property type="entry name" value="AS_sf"/>
</dbReference>
<organism evidence="2 3">
    <name type="scientific">Comamonas testosteroni TK102</name>
    <dbReference type="NCBI Taxonomy" id="1392005"/>
    <lineage>
        <taxon>Bacteria</taxon>
        <taxon>Pseudomonadati</taxon>
        <taxon>Pseudomonadota</taxon>
        <taxon>Betaproteobacteria</taxon>
        <taxon>Burkholderiales</taxon>
        <taxon>Comamonadaceae</taxon>
        <taxon>Comamonas</taxon>
    </lineage>
</organism>
<dbReference type="HOGENOM" id="CLU_009600_0_3_4"/>